<name>A0A6J6RXT7_9ZZZZ</name>
<evidence type="ECO:0000313" key="1">
    <source>
        <dbReference type="EMBL" id="CAB4727323.1"/>
    </source>
</evidence>
<accession>A0A6J6RXT7</accession>
<dbReference type="AlphaFoldDB" id="A0A6J6RXT7"/>
<dbReference type="EMBL" id="CAEZXX010000199">
    <property type="protein sequence ID" value="CAB4727323.1"/>
    <property type="molecule type" value="Genomic_DNA"/>
</dbReference>
<gene>
    <name evidence="1" type="ORF">UFOPK2602_02134</name>
</gene>
<proteinExistence type="predicted"/>
<reference evidence="1" key="1">
    <citation type="submission" date="2020-05" db="EMBL/GenBank/DDBJ databases">
        <authorList>
            <person name="Chiriac C."/>
            <person name="Salcher M."/>
            <person name="Ghai R."/>
            <person name="Kavagutti S V."/>
        </authorList>
    </citation>
    <scope>NUCLEOTIDE SEQUENCE</scope>
</reference>
<protein>
    <submittedName>
        <fullName evidence="1">Unannotated protein</fullName>
    </submittedName>
</protein>
<sequence length="179" mass="18826">MSRERVDQVRADGLGGEQRVVHTHVRNEPPLAATALLWEHGSPTDSGNGPQAVLGLLRGDEEAIDLQQVVDAAPMVPRAARVDLGKVTAAPPRSAQPVAREARGVQLRVVEIAVCTRIGCNDLAEGAVAVDGLEADGVGVGRPSERNPAGAERLVGADDVLERAAHLGGRVADAHRDRW</sequence>
<organism evidence="1">
    <name type="scientific">freshwater metagenome</name>
    <dbReference type="NCBI Taxonomy" id="449393"/>
    <lineage>
        <taxon>unclassified sequences</taxon>
        <taxon>metagenomes</taxon>
        <taxon>ecological metagenomes</taxon>
    </lineage>
</organism>